<organism evidence="6 7">
    <name type="scientific">Candidatus Kerfeldbacteria bacterium CG08_land_8_20_14_0_20_42_7</name>
    <dbReference type="NCBI Taxonomy" id="2014245"/>
    <lineage>
        <taxon>Bacteria</taxon>
        <taxon>Candidatus Kerfeldiibacteriota</taxon>
    </lineage>
</organism>
<protein>
    <recommendedName>
        <fullName evidence="5">NlpC/P60 domain-containing protein</fullName>
    </recommendedName>
</protein>
<dbReference type="GO" id="GO:0008234">
    <property type="term" value="F:cysteine-type peptidase activity"/>
    <property type="evidence" value="ECO:0007669"/>
    <property type="project" value="UniProtKB-KW"/>
</dbReference>
<dbReference type="SUPFAM" id="SSF54001">
    <property type="entry name" value="Cysteine proteinases"/>
    <property type="match status" value="1"/>
</dbReference>
<evidence type="ECO:0000256" key="3">
    <source>
        <dbReference type="ARBA" id="ARBA00022801"/>
    </source>
</evidence>
<reference evidence="7" key="1">
    <citation type="submission" date="2017-09" db="EMBL/GenBank/DDBJ databases">
        <title>Depth-based differentiation of microbial function through sediment-hosted aquifers and enrichment of novel symbionts in the deep terrestrial subsurface.</title>
        <authorList>
            <person name="Probst A.J."/>
            <person name="Ladd B."/>
            <person name="Jarett J.K."/>
            <person name="Geller-Mcgrath D.E."/>
            <person name="Sieber C.M.K."/>
            <person name="Emerson J.B."/>
            <person name="Anantharaman K."/>
            <person name="Thomas B.C."/>
            <person name="Malmstrom R."/>
            <person name="Stieglmeier M."/>
            <person name="Klingl A."/>
            <person name="Woyke T."/>
            <person name="Ryan C.M."/>
            <person name="Banfield J.F."/>
        </authorList>
    </citation>
    <scope>NUCLEOTIDE SEQUENCE [LARGE SCALE GENOMIC DNA]</scope>
</reference>
<dbReference type="PANTHER" id="PTHR47053:SF1">
    <property type="entry name" value="MUREIN DD-ENDOPEPTIDASE MEPH-RELATED"/>
    <property type="match status" value="1"/>
</dbReference>
<proteinExistence type="inferred from homology"/>
<dbReference type="InterPro" id="IPR051202">
    <property type="entry name" value="Peptidase_C40"/>
</dbReference>
<accession>A0A2H0YTT1</accession>
<dbReference type="PROSITE" id="PS51935">
    <property type="entry name" value="NLPC_P60"/>
    <property type="match status" value="1"/>
</dbReference>
<evidence type="ECO:0000256" key="1">
    <source>
        <dbReference type="ARBA" id="ARBA00007074"/>
    </source>
</evidence>
<gene>
    <name evidence="6" type="ORF">COT25_00835</name>
</gene>
<dbReference type="Pfam" id="PF00877">
    <property type="entry name" value="NLPC_P60"/>
    <property type="match status" value="1"/>
</dbReference>
<dbReference type="Gene3D" id="3.90.1720.10">
    <property type="entry name" value="endopeptidase domain like (from Nostoc punctiforme)"/>
    <property type="match status" value="1"/>
</dbReference>
<feature type="domain" description="NlpC/P60" evidence="5">
    <location>
        <begin position="82"/>
        <end position="200"/>
    </location>
</feature>
<keyword evidence="3" id="KW-0378">Hydrolase</keyword>
<name>A0A2H0YTT1_9BACT</name>
<dbReference type="EMBL" id="PEXV01000031">
    <property type="protein sequence ID" value="PIS41860.1"/>
    <property type="molecule type" value="Genomic_DNA"/>
</dbReference>
<dbReference type="PANTHER" id="PTHR47053">
    <property type="entry name" value="MUREIN DD-ENDOPEPTIDASE MEPH-RELATED"/>
    <property type="match status" value="1"/>
</dbReference>
<evidence type="ECO:0000256" key="2">
    <source>
        <dbReference type="ARBA" id="ARBA00022670"/>
    </source>
</evidence>
<evidence type="ECO:0000313" key="6">
    <source>
        <dbReference type="EMBL" id="PIS41860.1"/>
    </source>
</evidence>
<dbReference type="PROSITE" id="PS51257">
    <property type="entry name" value="PROKAR_LIPOPROTEIN"/>
    <property type="match status" value="1"/>
</dbReference>
<keyword evidence="2" id="KW-0645">Protease</keyword>
<evidence type="ECO:0000313" key="7">
    <source>
        <dbReference type="Proteomes" id="UP000228711"/>
    </source>
</evidence>
<dbReference type="GO" id="GO:0006508">
    <property type="term" value="P:proteolysis"/>
    <property type="evidence" value="ECO:0007669"/>
    <property type="project" value="UniProtKB-KW"/>
</dbReference>
<dbReference type="Proteomes" id="UP000228711">
    <property type="component" value="Unassembled WGS sequence"/>
</dbReference>
<evidence type="ECO:0000256" key="4">
    <source>
        <dbReference type="ARBA" id="ARBA00022807"/>
    </source>
</evidence>
<comment type="similarity">
    <text evidence="1">Belongs to the peptidase C40 family.</text>
</comment>
<dbReference type="InterPro" id="IPR000064">
    <property type="entry name" value="NLP_P60_dom"/>
</dbReference>
<evidence type="ECO:0000259" key="5">
    <source>
        <dbReference type="PROSITE" id="PS51935"/>
    </source>
</evidence>
<comment type="caution">
    <text evidence="6">The sequence shown here is derived from an EMBL/GenBank/DDBJ whole genome shotgun (WGS) entry which is preliminary data.</text>
</comment>
<dbReference type="AlphaFoldDB" id="A0A2H0YTT1"/>
<dbReference type="InterPro" id="IPR038765">
    <property type="entry name" value="Papain-like_cys_pep_sf"/>
</dbReference>
<sequence>MKRLKMLFIAVLIFVVCVAVSGLFSGCSDEKNPINSDLLHDQNLEEGKLPGIPPDSYPDAPAIPMLDSALQEQVENTFKVMGVSEATIMNQTCTWLGVKYLYGGNSRSGVDCSHLVYQAYQSSGISYPYMTTSTMRTSSRFICVNPLPGDIILFMNINHCGIYAGNGWMIDANSYYRKVRYDYIWDSYWSAQRPVAIRFIG</sequence>
<keyword evidence="4" id="KW-0788">Thiol protease</keyword>